<evidence type="ECO:0000313" key="1">
    <source>
        <dbReference type="EMBL" id="KAK5580155.1"/>
    </source>
</evidence>
<evidence type="ECO:0000313" key="2">
    <source>
        <dbReference type="Proteomes" id="UP001344447"/>
    </source>
</evidence>
<dbReference type="AlphaFoldDB" id="A0AAN7U6P4"/>
<gene>
    <name evidence="1" type="ORF">RB653_000168</name>
</gene>
<protein>
    <submittedName>
        <fullName evidence="1">Uncharacterized protein</fullName>
    </submittedName>
</protein>
<accession>A0AAN7U6P4</accession>
<dbReference type="Proteomes" id="UP001344447">
    <property type="component" value="Unassembled WGS sequence"/>
</dbReference>
<proteinExistence type="predicted"/>
<name>A0AAN7U6P4_9MYCE</name>
<organism evidence="1 2">
    <name type="scientific">Dictyostelium firmibasis</name>
    <dbReference type="NCBI Taxonomy" id="79012"/>
    <lineage>
        <taxon>Eukaryota</taxon>
        <taxon>Amoebozoa</taxon>
        <taxon>Evosea</taxon>
        <taxon>Eumycetozoa</taxon>
        <taxon>Dictyostelia</taxon>
        <taxon>Dictyosteliales</taxon>
        <taxon>Dictyosteliaceae</taxon>
        <taxon>Dictyostelium</taxon>
    </lineage>
</organism>
<comment type="caution">
    <text evidence="1">The sequence shown here is derived from an EMBL/GenBank/DDBJ whole genome shotgun (WGS) entry which is preliminary data.</text>
</comment>
<sequence>MLFKSLISSLNSSISFNANSLNVESVNLNSSYDSNGLARTITVYKTSTHAFYSRP</sequence>
<reference evidence="1 2" key="1">
    <citation type="submission" date="2023-11" db="EMBL/GenBank/DDBJ databases">
        <title>Dfirmibasis_genome.</title>
        <authorList>
            <person name="Edelbroek B."/>
            <person name="Kjellin J."/>
            <person name="Jerlstrom-Hultqvist J."/>
            <person name="Soderbom F."/>
        </authorList>
    </citation>
    <scope>NUCLEOTIDE SEQUENCE [LARGE SCALE GENOMIC DNA]</scope>
    <source>
        <strain evidence="1 2">TNS-C-14</strain>
    </source>
</reference>
<keyword evidence="2" id="KW-1185">Reference proteome</keyword>
<dbReference type="EMBL" id="JAVFKY010000002">
    <property type="protein sequence ID" value="KAK5580155.1"/>
    <property type="molecule type" value="Genomic_DNA"/>
</dbReference>